<dbReference type="EMBL" id="SMTL01000002">
    <property type="protein sequence ID" value="TDK37374.1"/>
    <property type="molecule type" value="Genomic_DNA"/>
</dbReference>
<dbReference type="InterPro" id="IPR051211">
    <property type="entry name" value="PG_lysyltransferase"/>
</dbReference>
<dbReference type="GO" id="GO:0005886">
    <property type="term" value="C:plasma membrane"/>
    <property type="evidence" value="ECO:0007669"/>
    <property type="project" value="UniProtKB-SubCell"/>
</dbReference>
<feature type="transmembrane region" description="Helical" evidence="6">
    <location>
        <begin position="43"/>
        <end position="61"/>
    </location>
</feature>
<dbReference type="SUPFAM" id="SSF55729">
    <property type="entry name" value="Acyl-CoA N-acyltransferases (Nat)"/>
    <property type="match status" value="1"/>
</dbReference>
<dbReference type="PANTHER" id="PTHR34697">
    <property type="entry name" value="PHOSPHATIDYLGLYCEROL LYSYLTRANSFERASE"/>
    <property type="match status" value="1"/>
</dbReference>
<evidence type="ECO:0000256" key="1">
    <source>
        <dbReference type="ARBA" id="ARBA00004651"/>
    </source>
</evidence>
<proteinExistence type="predicted"/>
<dbReference type="InterPro" id="IPR016181">
    <property type="entry name" value="Acyl_CoA_acyltransferase"/>
</dbReference>
<keyword evidence="9" id="KW-1185">Reference proteome</keyword>
<dbReference type="GO" id="GO:0016755">
    <property type="term" value="F:aminoacyltransferase activity"/>
    <property type="evidence" value="ECO:0007669"/>
    <property type="project" value="TreeGrafter"/>
</dbReference>
<name>A0A4R5UKN0_9HYPH</name>
<feature type="domain" description="Phosphatidylglycerol lysyltransferase C-terminal" evidence="7">
    <location>
        <begin position="124"/>
        <end position="412"/>
    </location>
</feature>
<comment type="caution">
    <text evidence="8">The sequence shown here is derived from an EMBL/GenBank/DDBJ whole genome shotgun (WGS) entry which is preliminary data.</text>
</comment>
<sequence>MADFAHETDSSLLSEDATVRPSNAFAAIWQAVVDRLTPDRSTLLFLGVVSLTALLSLYVFLEEQLVSIVWRFVLADSSIHASAAFALCLAMGTVAAGRLARISKPAAPQAPSSDDMAQAIAILSAQPNASAGLVRLGDKKILFSDCRTAFIMYARSGRSWAALFDPVGCPKAWPGLVMKFMSAARRDGCRAVFYQVSPDFLPCAVEAGLKPYKLGEQAVVDLTRFDLKGGAWLKLRRSINRAERDGLQFSMLTADEVPGVLDELLTVSKTWLEAQNASEKGFSLGTFQPQYVAAGPVAVIRLEGRIVAFANILSTSSKGDAFIDLMRHVPNTHRGMMDLLFVRIMEHAKAQGFQTLNLGMAPLAGLSTHRKAPLWNHIGKHVFNNGERFYNFRGVLAFKSKFDPEWQPRYLAVSGRGMPVAPLFDITMLIGGGLKGVLRR</sequence>
<evidence type="ECO:0000256" key="6">
    <source>
        <dbReference type="SAM" id="Phobius"/>
    </source>
</evidence>
<evidence type="ECO:0000256" key="4">
    <source>
        <dbReference type="ARBA" id="ARBA00022989"/>
    </source>
</evidence>
<feature type="transmembrane region" description="Helical" evidence="6">
    <location>
        <begin position="81"/>
        <end position="100"/>
    </location>
</feature>
<evidence type="ECO:0000259" key="7">
    <source>
        <dbReference type="Pfam" id="PF09924"/>
    </source>
</evidence>
<dbReference type="OrthoDB" id="145485at2"/>
<dbReference type="RefSeq" id="WP_133316141.1">
    <property type="nucleotide sequence ID" value="NZ_SMTL01000002.1"/>
</dbReference>
<evidence type="ECO:0000256" key="2">
    <source>
        <dbReference type="ARBA" id="ARBA00022475"/>
    </source>
</evidence>
<dbReference type="Gene3D" id="3.40.630.30">
    <property type="match status" value="1"/>
</dbReference>
<evidence type="ECO:0000256" key="5">
    <source>
        <dbReference type="ARBA" id="ARBA00023136"/>
    </source>
</evidence>
<keyword evidence="4 6" id="KW-1133">Transmembrane helix</keyword>
<dbReference type="InterPro" id="IPR024320">
    <property type="entry name" value="LPG_synthase_C"/>
</dbReference>
<accession>A0A4R5UKN0</accession>
<protein>
    <submittedName>
        <fullName evidence="8">Bifunctional lysylphosphatidylglycerol flippase/synthetase MprF</fullName>
    </submittedName>
</protein>
<evidence type="ECO:0000256" key="3">
    <source>
        <dbReference type="ARBA" id="ARBA00022692"/>
    </source>
</evidence>
<dbReference type="Pfam" id="PF09924">
    <property type="entry name" value="LPG_synthase_C"/>
    <property type="match status" value="1"/>
</dbReference>
<dbReference type="Proteomes" id="UP000295238">
    <property type="component" value="Unassembled WGS sequence"/>
</dbReference>
<keyword evidence="5 6" id="KW-0472">Membrane</keyword>
<evidence type="ECO:0000313" key="8">
    <source>
        <dbReference type="EMBL" id="TDK37374.1"/>
    </source>
</evidence>
<organism evidence="8 9">
    <name type="scientific">Rhizobium deserti</name>
    <dbReference type="NCBI Taxonomy" id="2547961"/>
    <lineage>
        <taxon>Bacteria</taxon>
        <taxon>Pseudomonadati</taxon>
        <taxon>Pseudomonadota</taxon>
        <taxon>Alphaproteobacteria</taxon>
        <taxon>Hyphomicrobiales</taxon>
        <taxon>Rhizobiaceae</taxon>
        <taxon>Rhizobium/Agrobacterium group</taxon>
        <taxon>Rhizobium</taxon>
    </lineage>
</organism>
<reference evidence="8 9" key="1">
    <citation type="submission" date="2019-03" db="EMBL/GenBank/DDBJ databases">
        <title>Rhizobium sp. nov., an bacterium isolated from biocrust in Mu Us Desert.</title>
        <authorList>
            <person name="Lixiong L."/>
        </authorList>
    </citation>
    <scope>NUCLEOTIDE SEQUENCE [LARGE SCALE GENOMIC DNA]</scope>
    <source>
        <strain evidence="8 9">SPY-1</strain>
    </source>
</reference>
<keyword evidence="2" id="KW-1003">Cell membrane</keyword>
<dbReference type="GO" id="GO:0055091">
    <property type="term" value="P:phospholipid homeostasis"/>
    <property type="evidence" value="ECO:0007669"/>
    <property type="project" value="TreeGrafter"/>
</dbReference>
<gene>
    <name evidence="8" type="ORF">E2F50_10930</name>
</gene>
<comment type="subcellular location">
    <subcellularLocation>
        <location evidence="1">Cell membrane</location>
        <topology evidence="1">Multi-pass membrane protein</topology>
    </subcellularLocation>
</comment>
<dbReference type="AlphaFoldDB" id="A0A4R5UKN0"/>
<dbReference type="PANTHER" id="PTHR34697:SF2">
    <property type="entry name" value="PHOSPHATIDYLGLYCEROL LYSYLTRANSFERASE"/>
    <property type="match status" value="1"/>
</dbReference>
<evidence type="ECO:0000313" key="9">
    <source>
        <dbReference type="Proteomes" id="UP000295238"/>
    </source>
</evidence>
<keyword evidence="3 6" id="KW-0812">Transmembrane</keyword>